<evidence type="ECO:0000256" key="2">
    <source>
        <dbReference type="ARBA" id="ARBA00023125"/>
    </source>
</evidence>
<comment type="caution">
    <text evidence="5">The sequence shown here is derived from an EMBL/GenBank/DDBJ whole genome shotgun (WGS) entry which is preliminary data.</text>
</comment>
<keyword evidence="3" id="KW-0804">Transcription</keyword>
<feature type="domain" description="HTH gntR-type" evidence="4">
    <location>
        <begin position="4"/>
        <end position="71"/>
    </location>
</feature>
<dbReference type="CDD" id="cd07377">
    <property type="entry name" value="WHTH_GntR"/>
    <property type="match status" value="1"/>
</dbReference>
<dbReference type="InterPro" id="IPR008920">
    <property type="entry name" value="TF_FadR/GntR_C"/>
</dbReference>
<dbReference type="Gene3D" id="1.10.10.10">
    <property type="entry name" value="Winged helix-like DNA-binding domain superfamily/Winged helix DNA-binding domain"/>
    <property type="match status" value="1"/>
</dbReference>
<keyword evidence="2" id="KW-0238">DNA-binding</keyword>
<dbReference type="EMBL" id="JAAAMV010000012">
    <property type="protein sequence ID" value="NBD25502.1"/>
    <property type="molecule type" value="Genomic_DNA"/>
</dbReference>
<name>A0ABW9XS62_9BACL</name>
<dbReference type="SUPFAM" id="SSF48008">
    <property type="entry name" value="GntR ligand-binding domain-like"/>
    <property type="match status" value="1"/>
</dbReference>
<keyword evidence="1" id="KW-0805">Transcription regulation</keyword>
<dbReference type="SUPFAM" id="SSF46785">
    <property type="entry name" value="Winged helix' DNA-binding domain"/>
    <property type="match status" value="1"/>
</dbReference>
<protein>
    <submittedName>
        <fullName evidence="5">GntR family transcriptional regulator</fullName>
    </submittedName>
</protein>
<evidence type="ECO:0000256" key="1">
    <source>
        <dbReference type="ARBA" id="ARBA00023015"/>
    </source>
</evidence>
<dbReference type="Proteomes" id="UP000665561">
    <property type="component" value="Unassembled WGS sequence"/>
</dbReference>
<keyword evidence="6" id="KW-1185">Reference proteome</keyword>
<organism evidence="5 6">
    <name type="scientific">Paenibacillus glycinis</name>
    <dbReference type="NCBI Taxonomy" id="2697035"/>
    <lineage>
        <taxon>Bacteria</taxon>
        <taxon>Bacillati</taxon>
        <taxon>Bacillota</taxon>
        <taxon>Bacilli</taxon>
        <taxon>Bacillales</taxon>
        <taxon>Paenibacillaceae</taxon>
        <taxon>Paenibacillus</taxon>
    </lineage>
</organism>
<dbReference type="PANTHER" id="PTHR43537:SF5">
    <property type="entry name" value="UXU OPERON TRANSCRIPTIONAL REGULATOR"/>
    <property type="match status" value="1"/>
</dbReference>
<dbReference type="RefSeq" id="WP_161744304.1">
    <property type="nucleotide sequence ID" value="NZ_JAAAMV010000012.1"/>
</dbReference>
<dbReference type="Gene3D" id="1.20.120.530">
    <property type="entry name" value="GntR ligand-binding domain-like"/>
    <property type="match status" value="1"/>
</dbReference>
<evidence type="ECO:0000313" key="6">
    <source>
        <dbReference type="Proteomes" id="UP000665561"/>
    </source>
</evidence>
<gene>
    <name evidence="5" type="ORF">GT019_16595</name>
</gene>
<evidence type="ECO:0000259" key="4">
    <source>
        <dbReference type="PROSITE" id="PS50949"/>
    </source>
</evidence>
<dbReference type="SMART" id="SM00345">
    <property type="entry name" value="HTH_GNTR"/>
    <property type="match status" value="1"/>
</dbReference>
<dbReference type="Pfam" id="PF00392">
    <property type="entry name" value="GntR"/>
    <property type="match status" value="1"/>
</dbReference>
<dbReference type="PANTHER" id="PTHR43537">
    <property type="entry name" value="TRANSCRIPTIONAL REGULATOR, GNTR FAMILY"/>
    <property type="match status" value="1"/>
</dbReference>
<dbReference type="PROSITE" id="PS50949">
    <property type="entry name" value="HTH_GNTR"/>
    <property type="match status" value="1"/>
</dbReference>
<dbReference type="InterPro" id="IPR036390">
    <property type="entry name" value="WH_DNA-bd_sf"/>
</dbReference>
<evidence type="ECO:0000313" key="5">
    <source>
        <dbReference type="EMBL" id="NBD25502.1"/>
    </source>
</evidence>
<sequence length="213" mass="24989">MSNPPLVETAYRLIRQKLLNGDFLPGTLLSENELATEMSMSRTPVRDAMALLSREGFVEPLKKRGTLVKGVDIKELYDMLDLIQALYVYVIDALEPEQYEDALPIMKEHLDRLIEASEQRRYREYYENCLLFMRTLLATVHNQSILQTFDVYKDKILFYVVVYRTATSPNRPYTSKKLYSDMFRFLCEGNIPDAKKAFLDSMRNTREELVRYL</sequence>
<accession>A0ABW9XS62</accession>
<dbReference type="PRINTS" id="PR00035">
    <property type="entry name" value="HTHGNTR"/>
</dbReference>
<reference evidence="5 6" key="1">
    <citation type="submission" date="2020-01" db="EMBL/GenBank/DDBJ databases">
        <title>Paenibacillus soybeanensis sp. nov. isolated from the nodules of soybean (Glycine max(L.) Merr).</title>
        <authorList>
            <person name="Wang H."/>
        </authorList>
    </citation>
    <scope>NUCLEOTIDE SEQUENCE [LARGE SCALE GENOMIC DNA]</scope>
    <source>
        <strain evidence="5 6">T1</strain>
    </source>
</reference>
<dbReference type="InterPro" id="IPR036388">
    <property type="entry name" value="WH-like_DNA-bd_sf"/>
</dbReference>
<proteinExistence type="predicted"/>
<evidence type="ECO:0000256" key="3">
    <source>
        <dbReference type="ARBA" id="ARBA00023163"/>
    </source>
</evidence>
<dbReference type="InterPro" id="IPR000524">
    <property type="entry name" value="Tscrpt_reg_HTH_GntR"/>
</dbReference>